<evidence type="ECO:0000313" key="2">
    <source>
        <dbReference type="EMBL" id="PON55533.1"/>
    </source>
</evidence>
<dbReference type="EMBL" id="JXTC01000420">
    <property type="protein sequence ID" value="PON55533.1"/>
    <property type="molecule type" value="Genomic_DNA"/>
</dbReference>
<dbReference type="PROSITE" id="PS50405">
    <property type="entry name" value="GST_CTER"/>
    <property type="match status" value="1"/>
</dbReference>
<dbReference type="PANTHER" id="PTHR11260">
    <property type="entry name" value="GLUTATHIONE S-TRANSFERASE, GST, SUPERFAMILY, GST DOMAIN CONTAINING"/>
    <property type="match status" value="1"/>
</dbReference>
<dbReference type="CDD" id="cd03185">
    <property type="entry name" value="GST_C_Tau"/>
    <property type="match status" value="1"/>
</dbReference>
<accession>A0A2P5C379</accession>
<dbReference type="Pfam" id="PF00043">
    <property type="entry name" value="GST_C"/>
    <property type="match status" value="1"/>
</dbReference>
<dbReference type="InParanoid" id="A0A2P5C379"/>
<comment type="caution">
    <text evidence="2">The sequence shown here is derived from an EMBL/GenBank/DDBJ whole genome shotgun (WGS) entry which is preliminary data.</text>
</comment>
<proteinExistence type="predicted"/>
<dbReference type="AlphaFoldDB" id="A0A2P5C379"/>
<name>A0A2P5C379_TREOI</name>
<gene>
    <name evidence="2" type="ORF">TorRG33x02_299200</name>
</gene>
<dbReference type="GO" id="GO:0005737">
    <property type="term" value="C:cytoplasm"/>
    <property type="evidence" value="ECO:0007669"/>
    <property type="project" value="TreeGrafter"/>
</dbReference>
<keyword evidence="3" id="KW-1185">Reference proteome</keyword>
<dbReference type="PANTHER" id="PTHR11260:SF716">
    <property type="entry name" value="GLUTATHIONE TRANSFERASE"/>
    <property type="match status" value="1"/>
</dbReference>
<dbReference type="InterPro" id="IPR004046">
    <property type="entry name" value="GST_C"/>
</dbReference>
<dbReference type="InterPro" id="IPR010987">
    <property type="entry name" value="Glutathione-S-Trfase_C-like"/>
</dbReference>
<dbReference type="STRING" id="63057.A0A2P5C379"/>
<dbReference type="Proteomes" id="UP000237000">
    <property type="component" value="Unassembled WGS sequence"/>
</dbReference>
<feature type="domain" description="GST C-terminal" evidence="1">
    <location>
        <begin position="1"/>
        <end position="112"/>
    </location>
</feature>
<dbReference type="OrthoDB" id="4951845at2759"/>
<dbReference type="SUPFAM" id="SSF47616">
    <property type="entry name" value="GST C-terminal domain-like"/>
    <property type="match status" value="1"/>
</dbReference>
<organism evidence="2 3">
    <name type="scientific">Trema orientale</name>
    <name type="common">Charcoal tree</name>
    <name type="synonym">Celtis orientalis</name>
    <dbReference type="NCBI Taxonomy" id="63057"/>
    <lineage>
        <taxon>Eukaryota</taxon>
        <taxon>Viridiplantae</taxon>
        <taxon>Streptophyta</taxon>
        <taxon>Embryophyta</taxon>
        <taxon>Tracheophyta</taxon>
        <taxon>Spermatophyta</taxon>
        <taxon>Magnoliopsida</taxon>
        <taxon>eudicotyledons</taxon>
        <taxon>Gunneridae</taxon>
        <taxon>Pentapetalae</taxon>
        <taxon>rosids</taxon>
        <taxon>fabids</taxon>
        <taxon>Rosales</taxon>
        <taxon>Cannabaceae</taxon>
        <taxon>Trema</taxon>
    </lineage>
</organism>
<dbReference type="InterPro" id="IPR045073">
    <property type="entry name" value="Omega/Tau-like"/>
</dbReference>
<evidence type="ECO:0000259" key="1">
    <source>
        <dbReference type="PROSITE" id="PS50405"/>
    </source>
</evidence>
<dbReference type="InterPro" id="IPR036282">
    <property type="entry name" value="Glutathione-S-Trfase_C_sf"/>
</dbReference>
<dbReference type="GO" id="GO:0004364">
    <property type="term" value="F:glutathione transferase activity"/>
    <property type="evidence" value="ECO:0007669"/>
    <property type="project" value="InterPro"/>
</dbReference>
<sequence length="119" mass="13413">MEFVALYHAVGEEEKEKAAQGVREILRIIEEQALGEKKFLGGDEIGLADLAIGFIAKSIGVIEEIVGVKVLEENEFPRLHNWVKNFKQNPAIKNNLPDPDEMLAYYKKKKEMLVESVTA</sequence>
<protein>
    <submittedName>
        <fullName evidence="2">S-crystallin</fullName>
    </submittedName>
</protein>
<evidence type="ECO:0000313" key="3">
    <source>
        <dbReference type="Proteomes" id="UP000237000"/>
    </source>
</evidence>
<dbReference type="InterPro" id="IPR045074">
    <property type="entry name" value="GST_C_Tau"/>
</dbReference>
<dbReference type="GO" id="GO:0006749">
    <property type="term" value="P:glutathione metabolic process"/>
    <property type="evidence" value="ECO:0007669"/>
    <property type="project" value="InterPro"/>
</dbReference>
<reference evidence="3" key="1">
    <citation type="submission" date="2016-06" db="EMBL/GenBank/DDBJ databases">
        <title>Parallel loss of symbiosis genes in relatives of nitrogen-fixing non-legume Parasponia.</title>
        <authorList>
            <person name="Van Velzen R."/>
            <person name="Holmer R."/>
            <person name="Bu F."/>
            <person name="Rutten L."/>
            <person name="Van Zeijl A."/>
            <person name="Liu W."/>
            <person name="Santuari L."/>
            <person name="Cao Q."/>
            <person name="Sharma T."/>
            <person name="Shen D."/>
            <person name="Roswanjaya Y."/>
            <person name="Wardhani T."/>
            <person name="Kalhor M.S."/>
            <person name="Jansen J."/>
            <person name="Van den Hoogen J."/>
            <person name="Gungor B."/>
            <person name="Hartog M."/>
            <person name="Hontelez J."/>
            <person name="Verver J."/>
            <person name="Yang W.-C."/>
            <person name="Schijlen E."/>
            <person name="Repin R."/>
            <person name="Schilthuizen M."/>
            <person name="Schranz E."/>
            <person name="Heidstra R."/>
            <person name="Miyata K."/>
            <person name="Fedorova E."/>
            <person name="Kohlen W."/>
            <person name="Bisseling T."/>
            <person name="Smit S."/>
            <person name="Geurts R."/>
        </authorList>
    </citation>
    <scope>NUCLEOTIDE SEQUENCE [LARGE SCALE GENOMIC DNA]</scope>
    <source>
        <strain evidence="3">cv. RG33-2</strain>
    </source>
</reference>
<dbReference type="Gene3D" id="1.20.1050.10">
    <property type="match status" value="1"/>
</dbReference>